<feature type="transmembrane region" description="Helical" evidence="10">
    <location>
        <begin position="287"/>
        <end position="311"/>
    </location>
</feature>
<feature type="transmembrane region" description="Helical" evidence="10">
    <location>
        <begin position="46"/>
        <end position="63"/>
    </location>
</feature>
<dbReference type="GO" id="GO:0055085">
    <property type="term" value="P:transmembrane transport"/>
    <property type="evidence" value="ECO:0007669"/>
    <property type="project" value="InterPro"/>
</dbReference>
<dbReference type="PANTHER" id="PTHR30578">
    <property type="entry name" value="ELECTRON TRANSPORT COMPLEX PROTEIN RNFD"/>
    <property type="match status" value="1"/>
</dbReference>
<evidence type="ECO:0000256" key="7">
    <source>
        <dbReference type="ARBA" id="ARBA00022982"/>
    </source>
</evidence>
<comment type="similarity">
    <text evidence="10">Belongs to the NqrB/RnfD family.</text>
</comment>
<dbReference type="GO" id="GO:0022900">
    <property type="term" value="P:electron transport chain"/>
    <property type="evidence" value="ECO:0007669"/>
    <property type="project" value="UniProtKB-UniRule"/>
</dbReference>
<feature type="modified residue" description="FMN phosphoryl threonine" evidence="10">
    <location>
        <position position="159"/>
    </location>
</feature>
<feature type="transmembrane region" description="Helical" evidence="10">
    <location>
        <begin position="263"/>
        <end position="281"/>
    </location>
</feature>
<reference evidence="11 12" key="1">
    <citation type="submission" date="2019-03" db="EMBL/GenBank/DDBJ databases">
        <title>Genomic Encyclopedia of Type Strains, Phase IV (KMG-IV): sequencing the most valuable type-strain genomes for metagenomic binning, comparative biology and taxonomic classification.</title>
        <authorList>
            <person name="Goeker M."/>
        </authorList>
    </citation>
    <scope>NUCLEOTIDE SEQUENCE [LARGE SCALE GENOMIC DNA]</scope>
    <source>
        <strain evidence="11 12">DSM 100433</strain>
    </source>
</reference>
<comment type="subcellular location">
    <subcellularLocation>
        <location evidence="10">Cell membrane</location>
        <topology evidence="10">Multi-pass membrane protein</topology>
    </subcellularLocation>
</comment>
<keyword evidence="12" id="KW-1185">Reference proteome</keyword>
<dbReference type="RefSeq" id="WP_132084051.1">
    <property type="nucleotide sequence ID" value="NZ_SLUK01000002.1"/>
</dbReference>
<dbReference type="GO" id="GO:0005886">
    <property type="term" value="C:plasma membrane"/>
    <property type="evidence" value="ECO:0007669"/>
    <property type="project" value="UniProtKB-SubCell"/>
</dbReference>
<comment type="caution">
    <text evidence="11">The sequence shown here is derived from an EMBL/GenBank/DDBJ whole genome shotgun (WGS) entry which is preliminary data.</text>
</comment>
<keyword evidence="3 10" id="KW-0285">Flavoprotein</keyword>
<feature type="transmembrane region" description="Helical" evidence="10">
    <location>
        <begin position="232"/>
        <end position="251"/>
    </location>
</feature>
<comment type="cofactor">
    <cofactor evidence="10">
        <name>FMN</name>
        <dbReference type="ChEBI" id="CHEBI:58210"/>
    </cofactor>
</comment>
<dbReference type="Pfam" id="PF03116">
    <property type="entry name" value="NQR2_RnfD_RnfE"/>
    <property type="match status" value="1"/>
</dbReference>
<evidence type="ECO:0000256" key="2">
    <source>
        <dbReference type="ARBA" id="ARBA00022553"/>
    </source>
</evidence>
<evidence type="ECO:0000256" key="1">
    <source>
        <dbReference type="ARBA" id="ARBA00022448"/>
    </source>
</evidence>
<comment type="subunit">
    <text evidence="10">The complex is composed of six subunits: RnfA, RnfB, RnfC, RnfD, RnfE and RnfG.</text>
</comment>
<evidence type="ECO:0000256" key="5">
    <source>
        <dbReference type="ARBA" id="ARBA00022692"/>
    </source>
</evidence>
<dbReference type="PANTHER" id="PTHR30578:SF0">
    <property type="entry name" value="ION-TRANSLOCATING OXIDOREDUCTASE COMPLEX SUBUNIT D"/>
    <property type="match status" value="1"/>
</dbReference>
<evidence type="ECO:0000313" key="12">
    <source>
        <dbReference type="Proteomes" id="UP000294682"/>
    </source>
</evidence>
<evidence type="ECO:0000313" key="11">
    <source>
        <dbReference type="EMBL" id="TCL44663.1"/>
    </source>
</evidence>
<keyword evidence="10" id="KW-1003">Cell membrane</keyword>
<dbReference type="AlphaFoldDB" id="A0A9X8ULI4"/>
<dbReference type="InterPro" id="IPR004338">
    <property type="entry name" value="NqrB/RnfD"/>
</dbReference>
<organism evidence="11 12">
    <name type="scientific">Harryflintia acetispora</name>
    <dbReference type="NCBI Taxonomy" id="1849041"/>
    <lineage>
        <taxon>Bacteria</taxon>
        <taxon>Bacillati</taxon>
        <taxon>Bacillota</taxon>
        <taxon>Clostridia</taxon>
        <taxon>Eubacteriales</taxon>
        <taxon>Oscillospiraceae</taxon>
        <taxon>Harryflintia</taxon>
    </lineage>
</organism>
<dbReference type="HAMAP" id="MF_00462">
    <property type="entry name" value="RsxD_RnfD"/>
    <property type="match status" value="1"/>
</dbReference>
<feature type="transmembrane region" description="Helical" evidence="10">
    <location>
        <begin position="95"/>
        <end position="113"/>
    </location>
</feature>
<gene>
    <name evidence="10" type="primary">rnfD</name>
    <name evidence="11" type="ORF">EDD78_102289</name>
</gene>
<keyword evidence="8 10" id="KW-1133">Transmembrane helix</keyword>
<protein>
    <recommendedName>
        <fullName evidence="10">Ion-translocating oxidoreductase complex subunit D</fullName>
        <ecNumber evidence="10">7.-.-.-</ecNumber>
    </recommendedName>
    <alternativeName>
        <fullName evidence="10">Rnf electron transport complex subunit D</fullName>
    </alternativeName>
</protein>
<evidence type="ECO:0000256" key="10">
    <source>
        <dbReference type="HAMAP-Rule" id="MF_00462"/>
    </source>
</evidence>
<name>A0A9X8ULI4_9FIRM</name>
<feature type="transmembrane region" description="Helical" evidence="10">
    <location>
        <begin position="21"/>
        <end position="40"/>
    </location>
</feature>
<feature type="transmembrane region" description="Helical" evidence="10">
    <location>
        <begin position="177"/>
        <end position="200"/>
    </location>
</feature>
<keyword evidence="9 10" id="KW-0472">Membrane</keyword>
<keyword evidence="4 10" id="KW-0288">FMN</keyword>
<evidence type="ECO:0000256" key="9">
    <source>
        <dbReference type="ARBA" id="ARBA00023136"/>
    </source>
</evidence>
<keyword evidence="6 10" id="KW-1278">Translocase</keyword>
<evidence type="ECO:0000256" key="4">
    <source>
        <dbReference type="ARBA" id="ARBA00022643"/>
    </source>
</evidence>
<keyword evidence="5 10" id="KW-0812">Transmembrane</keyword>
<keyword evidence="2 10" id="KW-0597">Phosphoprotein</keyword>
<dbReference type="NCBIfam" id="TIGR01946">
    <property type="entry name" value="rnfD"/>
    <property type="match status" value="1"/>
</dbReference>
<keyword evidence="1 10" id="KW-0813">Transport</keyword>
<dbReference type="Proteomes" id="UP000294682">
    <property type="component" value="Unassembled WGS sequence"/>
</dbReference>
<keyword evidence="7 10" id="KW-0249">Electron transport</keyword>
<accession>A0A9X8ULI4</accession>
<proteinExistence type="inferred from homology"/>
<dbReference type="InterPro" id="IPR011303">
    <property type="entry name" value="RnfD_bac"/>
</dbReference>
<comment type="function">
    <text evidence="10">Part of a membrane-bound complex that couples electron transfer with translocation of ions across the membrane.</text>
</comment>
<feature type="transmembrane region" description="Helical" evidence="10">
    <location>
        <begin position="207"/>
        <end position="226"/>
    </location>
</feature>
<sequence>MAEKLIVKSSPHIKSPVNTQRIMLDVIIAMVPALLCSVFIFGFRALLLTVVCVFSCVVFEYASRALMKRENTISDLSAVVTGMLLAFNLPVTFPFWIAVIGSFFAIVIVKQLFGGIGQNFVNPAIAARVFLLISFATPMTDWVIPKLTNDGIALVSGATPLPLLAQGKMLMMPPYHYMLFGLRGGCLGETAILALLLGGLYLIVRGVITPTIPVVYLGTVAVLSLLFGVDPIFHLLSGGVVLGAFFMATDYTTSPATERGKVIFALGCGLITMLIRVFGSYPEGASFSILFMNILVPHINNLTRLTPFAAVKAQKKNKAKEGQA</sequence>
<evidence type="ECO:0000256" key="3">
    <source>
        <dbReference type="ARBA" id="ARBA00022630"/>
    </source>
</evidence>
<dbReference type="EMBL" id="SLUK01000002">
    <property type="protein sequence ID" value="TCL44663.1"/>
    <property type="molecule type" value="Genomic_DNA"/>
</dbReference>
<evidence type="ECO:0000256" key="6">
    <source>
        <dbReference type="ARBA" id="ARBA00022967"/>
    </source>
</evidence>
<dbReference type="EC" id="7.-.-.-" evidence="10"/>
<evidence type="ECO:0000256" key="8">
    <source>
        <dbReference type="ARBA" id="ARBA00022989"/>
    </source>
</evidence>